<evidence type="ECO:0000313" key="2">
    <source>
        <dbReference type="EMBL" id="RRT42615.1"/>
    </source>
</evidence>
<feature type="region of interest" description="Disordered" evidence="1">
    <location>
        <begin position="60"/>
        <end position="80"/>
    </location>
</feature>
<name>A0A426XT12_ENSVE</name>
<dbReference type="AlphaFoldDB" id="A0A426XT12"/>
<comment type="caution">
    <text evidence="2">The sequence shown here is derived from an EMBL/GenBank/DDBJ whole genome shotgun (WGS) entry which is preliminary data.</text>
</comment>
<evidence type="ECO:0000256" key="1">
    <source>
        <dbReference type="SAM" id="MobiDB-lite"/>
    </source>
</evidence>
<gene>
    <name evidence="2" type="ORF">B296_00057005</name>
</gene>
<accession>A0A426XT12</accession>
<feature type="compositionally biased region" description="Basic and acidic residues" evidence="1">
    <location>
        <begin position="69"/>
        <end position="80"/>
    </location>
</feature>
<evidence type="ECO:0000313" key="3">
    <source>
        <dbReference type="Proteomes" id="UP000287651"/>
    </source>
</evidence>
<reference evidence="2 3" key="1">
    <citation type="journal article" date="2014" name="Agronomy (Basel)">
        <title>A Draft Genome Sequence for Ensete ventricosum, the Drought-Tolerant Tree Against Hunger.</title>
        <authorList>
            <person name="Harrison J."/>
            <person name="Moore K.A."/>
            <person name="Paszkiewicz K."/>
            <person name="Jones T."/>
            <person name="Grant M."/>
            <person name="Ambacheew D."/>
            <person name="Muzemil S."/>
            <person name="Studholme D.J."/>
        </authorList>
    </citation>
    <scope>NUCLEOTIDE SEQUENCE [LARGE SCALE GENOMIC DNA]</scope>
</reference>
<dbReference type="Proteomes" id="UP000287651">
    <property type="component" value="Unassembled WGS sequence"/>
</dbReference>
<proteinExistence type="predicted"/>
<dbReference type="EMBL" id="AMZH03017715">
    <property type="protein sequence ID" value="RRT42615.1"/>
    <property type="molecule type" value="Genomic_DNA"/>
</dbReference>
<organism evidence="2 3">
    <name type="scientific">Ensete ventricosum</name>
    <name type="common">Abyssinian banana</name>
    <name type="synonym">Musa ensete</name>
    <dbReference type="NCBI Taxonomy" id="4639"/>
    <lineage>
        <taxon>Eukaryota</taxon>
        <taxon>Viridiplantae</taxon>
        <taxon>Streptophyta</taxon>
        <taxon>Embryophyta</taxon>
        <taxon>Tracheophyta</taxon>
        <taxon>Spermatophyta</taxon>
        <taxon>Magnoliopsida</taxon>
        <taxon>Liliopsida</taxon>
        <taxon>Zingiberales</taxon>
        <taxon>Musaceae</taxon>
        <taxon>Ensete</taxon>
    </lineage>
</organism>
<sequence length="80" mass="9229">MRVRYSTRWATRSLACIKRSGSWKSSIDSEAVATTEQRAVDLEVEIDRLKVDLGESERQLGELQEETDDLHHQLDDLQIN</sequence>
<dbReference type="SUPFAM" id="SSF90257">
    <property type="entry name" value="Myosin rod fragments"/>
    <property type="match status" value="1"/>
</dbReference>
<protein>
    <submittedName>
        <fullName evidence="2">Uncharacterized protein</fullName>
    </submittedName>
</protein>